<dbReference type="GO" id="GO:0004620">
    <property type="term" value="F:phospholipase activity"/>
    <property type="evidence" value="ECO:0007669"/>
    <property type="project" value="TreeGrafter"/>
</dbReference>
<dbReference type="GO" id="GO:0005783">
    <property type="term" value="C:endoplasmic reticulum"/>
    <property type="evidence" value="ECO:0007669"/>
    <property type="project" value="TreeGrafter"/>
</dbReference>
<dbReference type="OrthoDB" id="498371at2759"/>
<dbReference type="Gene3D" id="1.25.40.20">
    <property type="entry name" value="Ankyrin repeat-containing domain"/>
    <property type="match status" value="1"/>
</dbReference>
<dbReference type="PANTHER" id="PTHR12393:SF6">
    <property type="entry name" value="SPHINGOMYELIN PHOSPHODIESTERASE 2"/>
    <property type="match status" value="1"/>
</dbReference>
<dbReference type="PANTHER" id="PTHR12393">
    <property type="entry name" value="SPHINGOMYELIN PHOSPHODIESTERASE RELATED"/>
    <property type="match status" value="1"/>
</dbReference>
<dbReference type="Proteomes" id="UP000075714">
    <property type="component" value="Unassembled WGS sequence"/>
</dbReference>
<organism evidence="1 2">
    <name type="scientific">Gonium pectorale</name>
    <name type="common">Green alga</name>
    <dbReference type="NCBI Taxonomy" id="33097"/>
    <lineage>
        <taxon>Eukaryota</taxon>
        <taxon>Viridiplantae</taxon>
        <taxon>Chlorophyta</taxon>
        <taxon>core chlorophytes</taxon>
        <taxon>Chlorophyceae</taxon>
        <taxon>CS clade</taxon>
        <taxon>Chlamydomonadales</taxon>
        <taxon>Volvocaceae</taxon>
        <taxon>Gonium</taxon>
    </lineage>
</organism>
<keyword evidence="2" id="KW-1185">Reference proteome</keyword>
<dbReference type="GO" id="GO:0030149">
    <property type="term" value="P:sphingolipid catabolic process"/>
    <property type="evidence" value="ECO:0007669"/>
    <property type="project" value="TreeGrafter"/>
</dbReference>
<evidence type="ECO:0000313" key="2">
    <source>
        <dbReference type="Proteomes" id="UP000075714"/>
    </source>
</evidence>
<reference evidence="2" key="1">
    <citation type="journal article" date="2016" name="Nat. Commun.">
        <title>The Gonium pectorale genome demonstrates co-option of cell cycle regulation during the evolution of multicellularity.</title>
        <authorList>
            <person name="Hanschen E.R."/>
            <person name="Marriage T.N."/>
            <person name="Ferris P.J."/>
            <person name="Hamaji T."/>
            <person name="Toyoda A."/>
            <person name="Fujiyama A."/>
            <person name="Neme R."/>
            <person name="Noguchi H."/>
            <person name="Minakuchi Y."/>
            <person name="Suzuki M."/>
            <person name="Kawai-Toyooka H."/>
            <person name="Smith D.R."/>
            <person name="Sparks H."/>
            <person name="Anderson J."/>
            <person name="Bakaric R."/>
            <person name="Luria V."/>
            <person name="Karger A."/>
            <person name="Kirschner M.W."/>
            <person name="Durand P.M."/>
            <person name="Michod R.E."/>
            <person name="Nozaki H."/>
            <person name="Olson B.J."/>
        </authorList>
    </citation>
    <scope>NUCLEOTIDE SEQUENCE [LARGE SCALE GENOMIC DNA]</scope>
    <source>
        <strain evidence="2">NIES-2863</strain>
    </source>
</reference>
<gene>
    <name evidence="1" type="ORF">GPECTOR_56g393</name>
</gene>
<dbReference type="GO" id="GO:0016020">
    <property type="term" value="C:membrane"/>
    <property type="evidence" value="ECO:0007669"/>
    <property type="project" value="TreeGrafter"/>
</dbReference>
<dbReference type="GO" id="GO:0071944">
    <property type="term" value="C:cell periphery"/>
    <property type="evidence" value="ECO:0007669"/>
    <property type="project" value="TreeGrafter"/>
</dbReference>
<accession>A0A150G626</accession>
<comment type="caution">
    <text evidence="1">The sequence shown here is derived from an EMBL/GenBank/DDBJ whole genome shotgun (WGS) entry which is preliminary data.</text>
</comment>
<dbReference type="EMBL" id="LSYV01000057">
    <property type="protein sequence ID" value="KXZ45297.1"/>
    <property type="molecule type" value="Genomic_DNA"/>
</dbReference>
<dbReference type="GO" id="GO:0046513">
    <property type="term" value="P:ceramide biosynthetic process"/>
    <property type="evidence" value="ECO:0007669"/>
    <property type="project" value="TreeGrafter"/>
</dbReference>
<sequence>MDFAVPNPDAMLSSGTSLPEILIPGILDCLLPRNGLACSLRVVNKATAAILGTPEFMTVRLSEPVPHHAFAWRWGRPGAMRDMTRAQRRELLCLTAASGATDNLALAARAVACPLTAEVGYAAGKAGQLGSCAMLAELGYDMGRAVEGAAAGGHLALCEELLSRWAGVRHDLFICAVAAAKAGHVHVAEWMMRRDEGMRPSSQAVWKIGEGVAERCDLATLQRFLAKWTRQRRAAQGWVEQSQLCVLAAAAGSHTPDWRAKVEWLESQGFPQTWRAFAAAAKRPDALERFAWLAQRGYPRPDGGKLVVSLRGVARGGNAAAVLCLAEDWPASPDFTDVAGAAAVSGHLHVLQALHSAGRRFDAHGASSGAARNGHLHVLAWLVEEALGLDAVPLHEELFEAAAGSGRVELLAWLRERGCPWGVRTFTADVESGCEAALEWLVERGYPMPEDGSPYEVAAQAVDVATLEGLRRLGCPWGPARRLLDSGVAGGVPVMSWLVASGCPLHWRGGLVQAIEAEAHRRVQEASEGMDWGRWARRREESVRVLAWLRAEAAARRP</sequence>
<protein>
    <submittedName>
        <fullName evidence="1">Uncharacterized protein</fullName>
    </submittedName>
</protein>
<proteinExistence type="predicted"/>
<name>A0A150G626_GONPE</name>
<dbReference type="AlphaFoldDB" id="A0A150G626"/>
<dbReference type="InterPro" id="IPR036770">
    <property type="entry name" value="Ankyrin_rpt-contain_sf"/>
</dbReference>
<dbReference type="SUPFAM" id="SSF140860">
    <property type="entry name" value="Pseudo ankyrin repeat-like"/>
    <property type="match status" value="1"/>
</dbReference>
<evidence type="ECO:0000313" key="1">
    <source>
        <dbReference type="EMBL" id="KXZ45297.1"/>
    </source>
</evidence>